<dbReference type="NCBIfam" id="TIGR00451">
    <property type="entry name" value="unchar_dom_2"/>
    <property type="match status" value="1"/>
</dbReference>
<dbReference type="GO" id="GO:0003723">
    <property type="term" value="F:RNA binding"/>
    <property type="evidence" value="ECO:0007669"/>
    <property type="project" value="InterPro"/>
</dbReference>
<dbReference type="CDD" id="cd21149">
    <property type="entry name" value="PUA_archaeosine_TGT"/>
    <property type="match status" value="1"/>
</dbReference>
<proteinExistence type="predicted"/>
<sequence length="158" mass="18116">MLRRRLAESEIEELRYIAGLQFGVGEEFIPDDAEGEFSRTTLKLRRIIVDSKPYLAVRASDYRFNLYITSGLVLNKILPHPKIRVYVLSKYADFIAKGGNVFCKHVLMADPDIRPEDEVLVVDEKGELLAVGRAIKPGWEMVFYKWGEAVRIRRGVSE</sequence>
<dbReference type="InterPro" id="IPR015947">
    <property type="entry name" value="PUA-like_sf"/>
</dbReference>
<reference evidence="2" key="1">
    <citation type="journal article" date="2020" name="mSystems">
        <title>Genome- and Community-Level Interaction Insights into Carbon Utilization and Element Cycling Functions of Hydrothermarchaeota in Hydrothermal Sediment.</title>
        <authorList>
            <person name="Zhou Z."/>
            <person name="Liu Y."/>
            <person name="Xu W."/>
            <person name="Pan J."/>
            <person name="Luo Z.H."/>
            <person name="Li M."/>
        </authorList>
    </citation>
    <scope>NUCLEOTIDE SEQUENCE [LARGE SCALE GENOMIC DNA]</scope>
    <source>
        <strain evidence="2">SpSt-110</strain>
    </source>
</reference>
<dbReference type="InterPro" id="IPR036974">
    <property type="entry name" value="PUA_sf"/>
</dbReference>
<dbReference type="Pfam" id="PF14810">
    <property type="entry name" value="TGT_C2"/>
    <property type="match status" value="1"/>
</dbReference>
<evidence type="ECO:0000259" key="1">
    <source>
        <dbReference type="SMART" id="SM00359"/>
    </source>
</evidence>
<dbReference type="SUPFAM" id="SSF88697">
    <property type="entry name" value="PUA domain-like"/>
    <property type="match status" value="1"/>
</dbReference>
<accession>A0A7J3Y067</accession>
<evidence type="ECO:0000313" key="2">
    <source>
        <dbReference type="EMBL" id="HHP68332.1"/>
    </source>
</evidence>
<dbReference type="Pfam" id="PF01472">
    <property type="entry name" value="PUA"/>
    <property type="match status" value="1"/>
</dbReference>
<dbReference type="PROSITE" id="PS50890">
    <property type="entry name" value="PUA"/>
    <property type="match status" value="1"/>
</dbReference>
<dbReference type="SMART" id="SM00359">
    <property type="entry name" value="PUA"/>
    <property type="match status" value="1"/>
</dbReference>
<dbReference type="InterPro" id="IPR038250">
    <property type="entry name" value="TGT_C2_sf"/>
</dbReference>
<dbReference type="AlphaFoldDB" id="A0A7J3Y067"/>
<dbReference type="InterPro" id="IPR029402">
    <property type="entry name" value="TGT_C2"/>
</dbReference>
<feature type="domain" description="PUA" evidence="1">
    <location>
        <begin position="83"/>
        <end position="157"/>
    </location>
</feature>
<protein>
    <submittedName>
        <fullName evidence="2">Pseudouridine synthase</fullName>
    </submittedName>
</protein>
<dbReference type="SUPFAM" id="SSF88802">
    <property type="entry name" value="Pre-PUA domain"/>
    <property type="match status" value="1"/>
</dbReference>
<dbReference type="Gene3D" id="3.10.450.90">
    <property type="entry name" value="ArcTGT, C2 domain"/>
    <property type="match status" value="1"/>
</dbReference>
<comment type="caution">
    <text evidence="2">The sequence shown here is derived from an EMBL/GenBank/DDBJ whole genome shotgun (WGS) entry which is preliminary data.</text>
</comment>
<name>A0A7J3Y067_9CREN</name>
<dbReference type="EMBL" id="DRYK01000078">
    <property type="protein sequence ID" value="HHP68332.1"/>
    <property type="molecule type" value="Genomic_DNA"/>
</dbReference>
<organism evidence="2">
    <name type="scientific">Thermogladius calderae</name>
    <dbReference type="NCBI Taxonomy" id="1200300"/>
    <lineage>
        <taxon>Archaea</taxon>
        <taxon>Thermoproteota</taxon>
        <taxon>Thermoprotei</taxon>
        <taxon>Desulfurococcales</taxon>
        <taxon>Desulfurococcaceae</taxon>
        <taxon>Thermogladius</taxon>
    </lineage>
</organism>
<dbReference type="InterPro" id="IPR002478">
    <property type="entry name" value="PUA"/>
</dbReference>
<gene>
    <name evidence="2" type="ORF">ENM60_06105</name>
</gene>
<dbReference type="InterPro" id="IPR004521">
    <property type="entry name" value="Uncharacterised_CHP00451"/>
</dbReference>
<dbReference type="Gene3D" id="2.30.130.10">
    <property type="entry name" value="PUA domain"/>
    <property type="match status" value="1"/>
</dbReference>